<feature type="domain" description="HEPN" evidence="2">
    <location>
        <begin position="13"/>
        <end position="127"/>
    </location>
</feature>
<comment type="similarity">
    <text evidence="1">Belongs to the UPF0332 family.</text>
</comment>
<dbReference type="InterPro" id="IPR007842">
    <property type="entry name" value="HEPN_dom"/>
</dbReference>
<dbReference type="AlphaFoldDB" id="A0A975B8I8"/>
<dbReference type="Pfam" id="PF05168">
    <property type="entry name" value="HEPN"/>
    <property type="match status" value="1"/>
</dbReference>
<evidence type="ECO:0000259" key="2">
    <source>
        <dbReference type="Pfam" id="PF05168"/>
    </source>
</evidence>
<evidence type="ECO:0000313" key="4">
    <source>
        <dbReference type="Proteomes" id="UP000663720"/>
    </source>
</evidence>
<dbReference type="EMBL" id="CP061799">
    <property type="protein sequence ID" value="QTA80767.1"/>
    <property type="molecule type" value="Genomic_DNA"/>
</dbReference>
<reference evidence="3" key="1">
    <citation type="journal article" date="2021" name="Microb. Physiol.">
        <title>Proteogenomic Insights into the Physiology of Marine, Sulfate-Reducing, Filamentous Desulfonema limicola and Desulfonema magnum.</title>
        <authorList>
            <person name="Schnaars V."/>
            <person name="Wohlbrand L."/>
            <person name="Scheve S."/>
            <person name="Hinrichs C."/>
            <person name="Reinhardt R."/>
            <person name="Rabus R."/>
        </authorList>
    </citation>
    <scope>NUCLEOTIDE SEQUENCE</scope>
    <source>
        <strain evidence="3">5ac10</strain>
    </source>
</reference>
<name>A0A975B8I8_9BACT</name>
<organism evidence="3 4">
    <name type="scientific">Desulfonema limicola</name>
    <dbReference type="NCBI Taxonomy" id="45656"/>
    <lineage>
        <taxon>Bacteria</taxon>
        <taxon>Pseudomonadati</taxon>
        <taxon>Thermodesulfobacteriota</taxon>
        <taxon>Desulfobacteria</taxon>
        <taxon>Desulfobacterales</taxon>
        <taxon>Desulfococcaceae</taxon>
        <taxon>Desulfonema</taxon>
    </lineage>
</organism>
<accession>A0A975B8I8</accession>
<dbReference type="SMR" id="A0A975B8I8"/>
<dbReference type="PANTHER" id="PTHR36565:SF1">
    <property type="entry name" value="UPF0332 PROTEIN TM_1000"/>
    <property type="match status" value="1"/>
</dbReference>
<proteinExistence type="inferred from homology"/>
<evidence type="ECO:0000256" key="1">
    <source>
        <dbReference type="ARBA" id="ARBA00038248"/>
    </source>
</evidence>
<dbReference type="PANTHER" id="PTHR36565">
    <property type="entry name" value="UPF0332 PROTEIN TM_1000"/>
    <property type="match status" value="1"/>
</dbReference>
<sequence length="131" mass="15274">MSNEKLKKEIICYWLEKAHESLASAKSEYLAGRLTFAMNRAYYSCFYSASAVLMFLGKQFKKHTGVKSGVRQYLINKGLLDVSWGRFYNRIFESRQRADYVGMVKFSHEDIEEAISESEKFVNIMENIISR</sequence>
<dbReference type="Gene3D" id="1.20.120.330">
    <property type="entry name" value="Nucleotidyltransferases domain 2"/>
    <property type="match status" value="1"/>
</dbReference>
<dbReference type="InterPro" id="IPR052226">
    <property type="entry name" value="UPF0332_toxin"/>
</dbReference>
<keyword evidence="4" id="KW-1185">Reference proteome</keyword>
<protein>
    <submittedName>
        <fullName evidence="3">HEPN domain-containing protein</fullName>
    </submittedName>
</protein>
<evidence type="ECO:0000313" key="3">
    <source>
        <dbReference type="EMBL" id="QTA80767.1"/>
    </source>
</evidence>
<dbReference type="Proteomes" id="UP000663720">
    <property type="component" value="Chromosome"/>
</dbReference>
<dbReference type="RefSeq" id="WP_207692344.1">
    <property type="nucleotide sequence ID" value="NZ_CP061799.1"/>
</dbReference>
<dbReference type="KEGG" id="dli:dnl_30800"/>
<gene>
    <name evidence="3" type="ORF">dnl_30800</name>
</gene>